<keyword evidence="1" id="KW-0472">Membrane</keyword>
<keyword evidence="1" id="KW-1133">Transmembrane helix</keyword>
<dbReference type="GO" id="GO:0005886">
    <property type="term" value="C:plasma membrane"/>
    <property type="evidence" value="ECO:0007669"/>
    <property type="project" value="TreeGrafter"/>
</dbReference>
<evidence type="ECO:0000313" key="3">
    <source>
        <dbReference type="EMBL" id="KAF2582198.1"/>
    </source>
</evidence>
<evidence type="ECO:0000313" key="4">
    <source>
        <dbReference type="Proteomes" id="UP000712281"/>
    </source>
</evidence>
<reference evidence="3" key="1">
    <citation type="submission" date="2019-12" db="EMBL/GenBank/DDBJ databases">
        <title>Genome sequencing and annotation of Brassica cretica.</title>
        <authorList>
            <person name="Studholme D.J."/>
            <person name="Sarris P.F."/>
        </authorList>
    </citation>
    <scope>NUCLEOTIDE SEQUENCE</scope>
    <source>
        <strain evidence="3">PFS-001/15</strain>
        <tissue evidence="3">Leaf</tissue>
    </source>
</reference>
<proteinExistence type="predicted"/>
<name>A0A8S9JJY8_BRACR</name>
<feature type="transmembrane region" description="Helical" evidence="1">
    <location>
        <begin position="159"/>
        <end position="181"/>
    </location>
</feature>
<dbReference type="Pfam" id="PF14288">
    <property type="entry name" value="FKS1_dom1"/>
    <property type="match status" value="1"/>
</dbReference>
<dbReference type="Proteomes" id="UP000712281">
    <property type="component" value="Unassembled WGS sequence"/>
</dbReference>
<dbReference type="AlphaFoldDB" id="A0A8S9JJY8"/>
<keyword evidence="1" id="KW-0812">Transmembrane</keyword>
<dbReference type="PANTHER" id="PTHR12741">
    <property type="entry name" value="LYST-INTERACTING PROTEIN LIP5 DOPAMINE RESPONSIVE PROTEIN DRG-1"/>
    <property type="match status" value="1"/>
</dbReference>
<evidence type="ECO:0000259" key="2">
    <source>
        <dbReference type="SMART" id="SM01205"/>
    </source>
</evidence>
<organism evidence="3 4">
    <name type="scientific">Brassica cretica</name>
    <name type="common">Mustard</name>
    <dbReference type="NCBI Taxonomy" id="69181"/>
    <lineage>
        <taxon>Eukaryota</taxon>
        <taxon>Viridiplantae</taxon>
        <taxon>Streptophyta</taxon>
        <taxon>Embryophyta</taxon>
        <taxon>Tracheophyta</taxon>
        <taxon>Spermatophyta</taxon>
        <taxon>Magnoliopsida</taxon>
        <taxon>eudicotyledons</taxon>
        <taxon>Gunneridae</taxon>
        <taxon>Pentapetalae</taxon>
        <taxon>rosids</taxon>
        <taxon>malvids</taxon>
        <taxon>Brassicales</taxon>
        <taxon>Brassicaceae</taxon>
        <taxon>Brassiceae</taxon>
        <taxon>Brassica</taxon>
    </lineage>
</organism>
<dbReference type="EMBL" id="QGKW02001660">
    <property type="protein sequence ID" value="KAF2582198.1"/>
    <property type="molecule type" value="Genomic_DNA"/>
</dbReference>
<comment type="caution">
    <text evidence="3">The sequence shown here is derived from an EMBL/GenBank/DDBJ whole genome shotgun (WGS) entry which is preliminary data.</text>
</comment>
<dbReference type="InterPro" id="IPR026899">
    <property type="entry name" value="FKS1-like_dom1"/>
</dbReference>
<evidence type="ECO:0000256" key="1">
    <source>
        <dbReference type="SAM" id="Phobius"/>
    </source>
</evidence>
<dbReference type="PANTHER" id="PTHR12741:SF47">
    <property type="entry name" value="CALLOSE SYNTHASE 9"/>
    <property type="match status" value="1"/>
</dbReference>
<sequence length="186" mass="21958">MLSQKLDDAAVNKVFLKSLDNYIKWCDYLCVLPGWSNLGTISGEKKLLFLSLYFLIWVEAANIRFLPECLCYIFHHMVGEVNEILRQRVARPAVIVMAVLAMVYHFLEAFNNENGRAPHSTRRNYDDFNEYLWEKHRGGKTSFVEHRTFLRLYHSFHRLWIFLAIMFQTSLQAIAIIAFYLHEDFA</sequence>
<accession>A0A8S9JJY8</accession>
<dbReference type="GO" id="GO:0046527">
    <property type="term" value="F:glucosyltransferase activity"/>
    <property type="evidence" value="ECO:0007669"/>
    <property type="project" value="TreeGrafter"/>
</dbReference>
<gene>
    <name evidence="3" type="ORF">F2Q68_00002719</name>
</gene>
<protein>
    <recommendedName>
        <fullName evidence="2">1,3-beta-glucan synthase component FKS1-like domain-containing protein</fullName>
    </recommendedName>
</protein>
<dbReference type="SMART" id="SM01205">
    <property type="entry name" value="FKS1_dom1"/>
    <property type="match status" value="1"/>
</dbReference>
<feature type="domain" description="1,3-beta-glucan synthase component FKS1-like" evidence="2">
    <location>
        <begin position="44"/>
        <end position="138"/>
    </location>
</feature>